<evidence type="ECO:0000256" key="4">
    <source>
        <dbReference type="ARBA" id="ARBA00022692"/>
    </source>
</evidence>
<dbReference type="InterPro" id="IPR006153">
    <property type="entry name" value="Cation/H_exchanger_TM"/>
</dbReference>
<evidence type="ECO:0000256" key="9">
    <source>
        <dbReference type="ARBA" id="ARBA00023201"/>
    </source>
</evidence>
<evidence type="ECO:0000256" key="5">
    <source>
        <dbReference type="ARBA" id="ARBA00022989"/>
    </source>
</evidence>
<evidence type="ECO:0000256" key="8">
    <source>
        <dbReference type="ARBA" id="ARBA00023136"/>
    </source>
</evidence>
<dbReference type="OrthoDB" id="1288932at2759"/>
<feature type="compositionally biased region" description="Polar residues" evidence="10">
    <location>
        <begin position="449"/>
        <end position="461"/>
    </location>
</feature>
<evidence type="ECO:0000256" key="1">
    <source>
        <dbReference type="ARBA" id="ARBA00004141"/>
    </source>
</evidence>
<evidence type="ECO:0000256" key="7">
    <source>
        <dbReference type="ARBA" id="ARBA00023065"/>
    </source>
</evidence>
<keyword evidence="9" id="KW-0739">Sodium transport</keyword>
<keyword evidence="7" id="KW-0406">Ion transport</keyword>
<keyword evidence="6" id="KW-0915">Sodium</keyword>
<dbReference type="Pfam" id="PF00999">
    <property type="entry name" value="Na_H_Exchanger"/>
    <property type="match status" value="1"/>
</dbReference>
<accession>A0A6A6DB60</accession>
<gene>
    <name evidence="13" type="ORF">K469DRAFT_743038</name>
</gene>
<dbReference type="GO" id="GO:1902600">
    <property type="term" value="P:proton transmembrane transport"/>
    <property type="evidence" value="ECO:0007669"/>
    <property type="project" value="InterPro"/>
</dbReference>
<keyword evidence="14" id="KW-1185">Reference proteome</keyword>
<proteinExistence type="predicted"/>
<feature type="transmembrane region" description="Helical" evidence="11">
    <location>
        <begin position="514"/>
        <end position="537"/>
    </location>
</feature>
<dbReference type="Gene3D" id="1.20.1530.20">
    <property type="match status" value="2"/>
</dbReference>
<evidence type="ECO:0000256" key="3">
    <source>
        <dbReference type="ARBA" id="ARBA00022449"/>
    </source>
</evidence>
<dbReference type="Proteomes" id="UP000800200">
    <property type="component" value="Unassembled WGS sequence"/>
</dbReference>
<feature type="transmembrane region" description="Helical" evidence="11">
    <location>
        <begin position="122"/>
        <end position="143"/>
    </location>
</feature>
<dbReference type="GO" id="GO:0015297">
    <property type="term" value="F:antiporter activity"/>
    <property type="evidence" value="ECO:0007669"/>
    <property type="project" value="UniProtKB-KW"/>
</dbReference>
<dbReference type="GO" id="GO:0006814">
    <property type="term" value="P:sodium ion transport"/>
    <property type="evidence" value="ECO:0007669"/>
    <property type="project" value="UniProtKB-KW"/>
</dbReference>
<dbReference type="PANTHER" id="PTHR43562:SF3">
    <property type="entry name" value="SODIUM ION_PROTON EXCHANGER (EUROFUNG)"/>
    <property type="match status" value="1"/>
</dbReference>
<feature type="transmembrane region" description="Helical" evidence="11">
    <location>
        <begin position="16"/>
        <end position="32"/>
    </location>
</feature>
<keyword evidence="2" id="KW-0813">Transport</keyword>
<feature type="region of interest" description="Disordered" evidence="10">
    <location>
        <begin position="416"/>
        <end position="465"/>
    </location>
</feature>
<dbReference type="PANTHER" id="PTHR43562">
    <property type="entry name" value="NAPA-TYPE SODIUM/HYDROGEN ANTIPORTER"/>
    <property type="match status" value="1"/>
</dbReference>
<dbReference type="EMBL" id="ML994711">
    <property type="protein sequence ID" value="KAF2176273.1"/>
    <property type="molecule type" value="Genomic_DNA"/>
</dbReference>
<evidence type="ECO:0000256" key="6">
    <source>
        <dbReference type="ARBA" id="ARBA00023053"/>
    </source>
</evidence>
<keyword evidence="3" id="KW-0050">Antiport</keyword>
<comment type="subcellular location">
    <subcellularLocation>
        <location evidence="1">Membrane</location>
        <topology evidence="1">Multi-pass membrane protein</topology>
    </subcellularLocation>
</comment>
<evidence type="ECO:0000259" key="12">
    <source>
        <dbReference type="Pfam" id="PF00999"/>
    </source>
</evidence>
<keyword evidence="8 11" id="KW-0472">Membrane</keyword>
<evidence type="ECO:0000313" key="14">
    <source>
        <dbReference type="Proteomes" id="UP000800200"/>
    </source>
</evidence>
<protein>
    <recommendedName>
        <fullName evidence="12">Cation/H+ exchanger transmembrane domain-containing protein</fullName>
    </recommendedName>
</protein>
<feature type="transmembrane region" description="Helical" evidence="11">
    <location>
        <begin position="155"/>
        <end position="177"/>
    </location>
</feature>
<feature type="transmembrane region" description="Helical" evidence="11">
    <location>
        <begin position="89"/>
        <end position="110"/>
    </location>
</feature>
<feature type="compositionally biased region" description="Low complexity" evidence="10">
    <location>
        <begin position="311"/>
        <end position="321"/>
    </location>
</feature>
<feature type="transmembrane region" description="Helical" evidence="11">
    <location>
        <begin position="364"/>
        <end position="387"/>
    </location>
</feature>
<organism evidence="13 14">
    <name type="scientific">Zopfia rhizophila CBS 207.26</name>
    <dbReference type="NCBI Taxonomy" id="1314779"/>
    <lineage>
        <taxon>Eukaryota</taxon>
        <taxon>Fungi</taxon>
        <taxon>Dikarya</taxon>
        <taxon>Ascomycota</taxon>
        <taxon>Pezizomycotina</taxon>
        <taxon>Dothideomycetes</taxon>
        <taxon>Dothideomycetes incertae sedis</taxon>
        <taxon>Zopfiaceae</taxon>
        <taxon>Zopfia</taxon>
    </lineage>
</organism>
<reference evidence="13" key="1">
    <citation type="journal article" date="2020" name="Stud. Mycol.">
        <title>101 Dothideomycetes genomes: a test case for predicting lifestyles and emergence of pathogens.</title>
        <authorList>
            <person name="Haridas S."/>
            <person name="Albert R."/>
            <person name="Binder M."/>
            <person name="Bloem J."/>
            <person name="Labutti K."/>
            <person name="Salamov A."/>
            <person name="Andreopoulos B."/>
            <person name="Baker S."/>
            <person name="Barry K."/>
            <person name="Bills G."/>
            <person name="Bluhm B."/>
            <person name="Cannon C."/>
            <person name="Castanera R."/>
            <person name="Culley D."/>
            <person name="Daum C."/>
            <person name="Ezra D."/>
            <person name="Gonzalez J."/>
            <person name="Henrissat B."/>
            <person name="Kuo A."/>
            <person name="Liang C."/>
            <person name="Lipzen A."/>
            <person name="Lutzoni F."/>
            <person name="Magnuson J."/>
            <person name="Mondo S."/>
            <person name="Nolan M."/>
            <person name="Ohm R."/>
            <person name="Pangilinan J."/>
            <person name="Park H.-J."/>
            <person name="Ramirez L."/>
            <person name="Alfaro M."/>
            <person name="Sun H."/>
            <person name="Tritt A."/>
            <person name="Yoshinaga Y."/>
            <person name="Zwiers L.-H."/>
            <person name="Turgeon B."/>
            <person name="Goodwin S."/>
            <person name="Spatafora J."/>
            <person name="Crous P."/>
            <person name="Grigoriev I."/>
        </authorList>
    </citation>
    <scope>NUCLEOTIDE SEQUENCE</scope>
    <source>
        <strain evidence="13">CBS 207.26</strain>
    </source>
</reference>
<name>A0A6A6DB60_9PEZI</name>
<feature type="transmembrane region" description="Helical" evidence="11">
    <location>
        <begin position="39"/>
        <end position="56"/>
    </location>
</feature>
<dbReference type="AlphaFoldDB" id="A0A6A6DB60"/>
<evidence type="ECO:0000256" key="10">
    <source>
        <dbReference type="SAM" id="MobiDB-lite"/>
    </source>
</evidence>
<evidence type="ECO:0000256" key="2">
    <source>
        <dbReference type="ARBA" id="ARBA00022448"/>
    </source>
</evidence>
<feature type="transmembrane region" description="Helical" evidence="11">
    <location>
        <begin position="341"/>
        <end position="358"/>
    </location>
</feature>
<dbReference type="InterPro" id="IPR038770">
    <property type="entry name" value="Na+/solute_symporter_sf"/>
</dbReference>
<feature type="region of interest" description="Disordered" evidence="10">
    <location>
        <begin position="296"/>
        <end position="321"/>
    </location>
</feature>
<feature type="compositionally biased region" description="Low complexity" evidence="10">
    <location>
        <begin position="416"/>
        <end position="436"/>
    </location>
</feature>
<keyword evidence="4 11" id="KW-0812">Transmembrane</keyword>
<evidence type="ECO:0000313" key="13">
    <source>
        <dbReference type="EMBL" id="KAF2176273.1"/>
    </source>
</evidence>
<feature type="domain" description="Cation/H+ exchanger transmembrane" evidence="12">
    <location>
        <begin position="75"/>
        <end position="243"/>
    </location>
</feature>
<evidence type="ECO:0000256" key="11">
    <source>
        <dbReference type="SAM" id="Phobius"/>
    </source>
</evidence>
<dbReference type="GO" id="GO:0016020">
    <property type="term" value="C:membrane"/>
    <property type="evidence" value="ECO:0007669"/>
    <property type="project" value="UniProtKB-SubCell"/>
</dbReference>
<sequence length="565" mass="60211">MVDEAAASLPYHEPDIVTILVHTSFLLLLNVVSALLDRIVYCGLLGQVLIGIAWGSPGGKWLSTHIEEVIVELGYLGLILLVYEGAAPLQAFATGAALCSTSLGTTFAVLNSSGLTTTRLGVVLTSAAMMDDIVGLVMVQVISNLGEGPISPITIVRPFLVSLAFAVVVPLACLFFVKPITLSLNRQREADPSAKLNEVLSSRETAFVVHTFLLIGLIAGATYAGTSNLFAAYIAGAVISWWDTELPHPADHLEVCQTVLVEEKARETETAPNRNSPAIQTAQHSADNIEVSRNDAAGSSDGIPGKGAPFTAGSSHSSTRESATSGTAIYKYYYQKAVSKILQPFFFASIGFSIPISRMFNCSIVWRGIVYAVLMIFGKMVCGLWLVRFSLAHAKDTLRDVRSKLRIPSVPHLWRKSSATRAKTSSTNQTQSQATAGQGGKTAVPATVSHASTSQTHQASSIPPRPFSLHPPLIVALAMTARGEIGFLISAVAESRGIFSSSSVDEASGTESDIFLVVTWAIVLCTIIGPLGVGLSVRRVKALEEKKIKEHEGARKDVLGVWGVR</sequence>
<keyword evidence="5 11" id="KW-1133">Transmembrane helix</keyword>